<feature type="region of interest" description="Disordered" evidence="1">
    <location>
        <begin position="89"/>
        <end position="124"/>
    </location>
</feature>
<protein>
    <submittedName>
        <fullName evidence="2">Uncharacterized protein</fullName>
    </submittedName>
</protein>
<reference evidence="2" key="1">
    <citation type="journal article" date="2014" name="Int. J. Syst. Evol. Microbiol.">
        <title>Complete genome sequence of Corynebacterium casei LMG S-19264T (=DSM 44701T), isolated from a smear-ripened cheese.</title>
        <authorList>
            <consortium name="US DOE Joint Genome Institute (JGI-PGF)"/>
            <person name="Walter F."/>
            <person name="Albersmeier A."/>
            <person name="Kalinowski J."/>
            <person name="Ruckert C."/>
        </authorList>
    </citation>
    <scope>NUCLEOTIDE SEQUENCE</scope>
    <source>
        <strain evidence="2">NBRC 112290</strain>
    </source>
</reference>
<dbReference type="EMBL" id="BSUM01000001">
    <property type="protein sequence ID" value="GMA30842.1"/>
    <property type="molecule type" value="Genomic_DNA"/>
</dbReference>
<proteinExistence type="predicted"/>
<name>A0AA37XDS2_9MICO</name>
<evidence type="ECO:0000313" key="2">
    <source>
        <dbReference type="EMBL" id="GMA30842.1"/>
    </source>
</evidence>
<comment type="caution">
    <text evidence="2">The sequence shown here is derived from an EMBL/GenBank/DDBJ whole genome shotgun (WGS) entry which is preliminary data.</text>
</comment>
<accession>A0AA37XDS2</accession>
<dbReference type="Proteomes" id="UP001157161">
    <property type="component" value="Unassembled WGS sequence"/>
</dbReference>
<evidence type="ECO:0000256" key="1">
    <source>
        <dbReference type="SAM" id="MobiDB-lite"/>
    </source>
</evidence>
<dbReference type="AlphaFoldDB" id="A0AA37XDS2"/>
<dbReference type="RefSeq" id="WP_284249590.1">
    <property type="nucleotide sequence ID" value="NZ_BSUM01000001.1"/>
</dbReference>
<reference evidence="2" key="2">
    <citation type="submission" date="2023-02" db="EMBL/GenBank/DDBJ databases">
        <authorList>
            <person name="Sun Q."/>
            <person name="Mori K."/>
        </authorList>
    </citation>
    <scope>NUCLEOTIDE SEQUENCE</scope>
    <source>
        <strain evidence="2">NBRC 112290</strain>
    </source>
</reference>
<keyword evidence="3" id="KW-1185">Reference proteome</keyword>
<feature type="compositionally biased region" description="Low complexity" evidence="1">
    <location>
        <begin position="113"/>
        <end position="124"/>
    </location>
</feature>
<organism evidence="2 3">
    <name type="scientific">Litorihabitans aurantiacus</name>
    <dbReference type="NCBI Taxonomy" id="1930061"/>
    <lineage>
        <taxon>Bacteria</taxon>
        <taxon>Bacillati</taxon>
        <taxon>Actinomycetota</taxon>
        <taxon>Actinomycetes</taxon>
        <taxon>Micrococcales</taxon>
        <taxon>Beutenbergiaceae</taxon>
        <taxon>Litorihabitans</taxon>
    </lineage>
</organism>
<gene>
    <name evidence="2" type="ORF">GCM10025875_08340</name>
</gene>
<evidence type="ECO:0000313" key="3">
    <source>
        <dbReference type="Proteomes" id="UP001157161"/>
    </source>
</evidence>
<sequence>MAARDEGTWTGRESILWQTCEYVAAMVEGRAPVPPHEILTTFAPQGGPHDRLLAQGPFELLVFRALGDGSYARSGGIFLATGPIGIAATAGWPSRGRPGTADGGVRRRRRRSSAGSSTTPGRSL</sequence>